<dbReference type="InterPro" id="IPR013783">
    <property type="entry name" value="Ig-like_fold"/>
</dbReference>
<sequence>MMDHTSQGDLFGILLALVCFCLVQMPGTCAENSLQLNPPCTVVLQPPPKVTSDPLNVADHYVPRIKPDNPSEVVKAGGDVSLNCTAEGNPEPEVRWSFQNHIKATGRRQTVLTISKAWLAHTGEYTCTATNDLGKDTRTVSLTVESDCPIKIQPDKLVVEFETSASANCSTTIAHKGMGWEASQGAVDMKTDVQFITWRVENLTHFDIQPICFINTNTKQCELGLPVTVYKRPDRVSISTVNHTGPMIEGREYELQCDVQNVAPVHLLTVNWYKGQHLVKRESFSDKTPFPANKTTTLQISPRRDDDGVQYRCEAEQNLGPEGPQPPPKVTSDPLNITVYFGPELSICQNPSTGVVHLNEGASLAGYVIVTGKPFPNFYWEREGLIIDPATPLNRNSNGEYKIIFNKNNTRSLKVEVIYGPEISCKQHFIVQENTNFTPNCTVKGFPQITENWYKDADSTSLEFPQIMSRKAAGNYTLIASNSYFNVSHVIQIEVWYPPSEISELLDENVTFGKDVALKCASNGNPRPSYRWIYHQTSNVRIVDEDGVSLLHIKQASGENIGTYTCIVTNDVGTKKKTVRVDVQGAKAPCPLFIERLPVEVAYGDSETLTCLSSVSNARLSWKYEDKVLNESTLVINFTFFNDVLRWNRKASCLGHFVGLDDCQKDVNVTFYKSPDKVSISTLRHAEPMIEGKNYTLQCEVQNVAPVQLLTVNWYKGQRFVKNDTIFETKDLKIITESTFNTTLTISPSRNDNKEQYRCETVLKLGPQSTRNVKSEPLNITVHYKPAITEKLQRWFPVFHGYPVVLICTASGYPEPSIAWIFNNNRFEGGNLTVRDNSGEYICIANNSVGNDTRVVQLVQKEDYLPLIAGFVALVVVIISVIFISIYSIYYKNTKMGRYTVEGAKPKAQNGNVAQNGKDGTIPMKKIMV</sequence>
<dbReference type="InterPro" id="IPR003599">
    <property type="entry name" value="Ig_sub"/>
</dbReference>
<name>A0A7J5ZVD6_AMEME</name>
<dbReference type="InterPro" id="IPR036179">
    <property type="entry name" value="Ig-like_dom_sf"/>
</dbReference>
<dbReference type="PANTHER" id="PTHR13771">
    <property type="entry name" value="INTERCELLULAR ADHESION MOLECULE"/>
    <property type="match status" value="1"/>
</dbReference>
<feature type="domain" description="Ig-like" evidence="5">
    <location>
        <begin position="233"/>
        <end position="331"/>
    </location>
</feature>
<keyword evidence="2" id="KW-0393">Immunoglobulin domain</keyword>
<dbReference type="GO" id="GO:0007155">
    <property type="term" value="P:cell adhesion"/>
    <property type="evidence" value="ECO:0007669"/>
    <property type="project" value="InterPro"/>
</dbReference>
<dbReference type="InterPro" id="IPR013098">
    <property type="entry name" value="Ig_I-set"/>
</dbReference>
<feature type="chain" id="PRO_5029828540" description="Ig-like domain-containing protein" evidence="4">
    <location>
        <begin position="31"/>
        <end position="929"/>
    </location>
</feature>
<dbReference type="SMART" id="SM00409">
    <property type="entry name" value="IG"/>
    <property type="match status" value="6"/>
</dbReference>
<keyword evidence="1" id="KW-1015">Disulfide bond</keyword>
<keyword evidence="3" id="KW-0472">Membrane</keyword>
<evidence type="ECO:0000256" key="3">
    <source>
        <dbReference type="SAM" id="Phobius"/>
    </source>
</evidence>
<dbReference type="Proteomes" id="UP000593565">
    <property type="component" value="Unassembled WGS sequence"/>
</dbReference>
<evidence type="ECO:0000256" key="4">
    <source>
        <dbReference type="SAM" id="SignalP"/>
    </source>
</evidence>
<organism evidence="6 7">
    <name type="scientific">Ameiurus melas</name>
    <name type="common">Black bullhead</name>
    <name type="synonym">Silurus melas</name>
    <dbReference type="NCBI Taxonomy" id="219545"/>
    <lineage>
        <taxon>Eukaryota</taxon>
        <taxon>Metazoa</taxon>
        <taxon>Chordata</taxon>
        <taxon>Craniata</taxon>
        <taxon>Vertebrata</taxon>
        <taxon>Euteleostomi</taxon>
        <taxon>Actinopterygii</taxon>
        <taxon>Neopterygii</taxon>
        <taxon>Teleostei</taxon>
        <taxon>Ostariophysi</taxon>
        <taxon>Siluriformes</taxon>
        <taxon>Ictaluridae</taxon>
        <taxon>Ameiurus</taxon>
    </lineage>
</organism>
<dbReference type="PANTHER" id="PTHR13771:SF9">
    <property type="entry name" value="INTERCELLULAR ADHESION MOLECULE 5"/>
    <property type="match status" value="1"/>
</dbReference>
<feature type="domain" description="Ig-like" evidence="5">
    <location>
        <begin position="498"/>
        <end position="582"/>
    </location>
</feature>
<dbReference type="InterPro" id="IPR003598">
    <property type="entry name" value="Ig_sub2"/>
</dbReference>
<dbReference type="Pfam" id="PF07679">
    <property type="entry name" value="I-set"/>
    <property type="match status" value="1"/>
</dbReference>
<dbReference type="Pfam" id="PF13927">
    <property type="entry name" value="Ig_3"/>
    <property type="match status" value="2"/>
</dbReference>
<keyword evidence="3" id="KW-1133">Transmembrane helix</keyword>
<dbReference type="PROSITE" id="PS50835">
    <property type="entry name" value="IG_LIKE"/>
    <property type="match status" value="5"/>
</dbReference>
<feature type="signal peptide" evidence="4">
    <location>
        <begin position="1"/>
        <end position="30"/>
    </location>
</feature>
<feature type="domain" description="Ig-like" evidence="5">
    <location>
        <begin position="675"/>
        <end position="781"/>
    </location>
</feature>
<proteinExistence type="predicted"/>
<feature type="domain" description="Ig-like" evidence="5">
    <location>
        <begin position="63"/>
        <end position="143"/>
    </location>
</feature>
<protein>
    <recommendedName>
        <fullName evidence="5">Ig-like domain-containing protein</fullName>
    </recommendedName>
</protein>
<evidence type="ECO:0000256" key="2">
    <source>
        <dbReference type="ARBA" id="ARBA00023319"/>
    </source>
</evidence>
<dbReference type="FunFam" id="2.60.40.10:FF:000032">
    <property type="entry name" value="palladin isoform X1"/>
    <property type="match status" value="1"/>
</dbReference>
<feature type="transmembrane region" description="Helical" evidence="3">
    <location>
        <begin position="864"/>
        <end position="890"/>
    </location>
</feature>
<dbReference type="SUPFAM" id="SSF48726">
    <property type="entry name" value="Immunoglobulin"/>
    <property type="match status" value="7"/>
</dbReference>
<keyword evidence="3" id="KW-0812">Transmembrane</keyword>
<dbReference type="EMBL" id="JAAGNN010000023">
    <property type="protein sequence ID" value="KAF4073719.1"/>
    <property type="molecule type" value="Genomic_DNA"/>
</dbReference>
<dbReference type="Pfam" id="PF03921">
    <property type="entry name" value="ICAM_N"/>
    <property type="match status" value="1"/>
</dbReference>
<dbReference type="InterPro" id="IPR007110">
    <property type="entry name" value="Ig-like_dom"/>
</dbReference>
<dbReference type="AlphaFoldDB" id="A0A7J5ZVD6"/>
<keyword evidence="7" id="KW-1185">Reference proteome</keyword>
<reference evidence="6 7" key="1">
    <citation type="submission" date="2020-02" db="EMBL/GenBank/DDBJ databases">
        <title>A chromosome-scale genome assembly of the black bullhead catfish (Ameiurus melas).</title>
        <authorList>
            <person name="Wen M."/>
            <person name="Zham M."/>
            <person name="Cabau C."/>
            <person name="Klopp C."/>
            <person name="Donnadieu C."/>
            <person name="Roques C."/>
            <person name="Bouchez O."/>
            <person name="Lampietro C."/>
            <person name="Jouanno E."/>
            <person name="Herpin A."/>
            <person name="Louis A."/>
            <person name="Berthelot C."/>
            <person name="Parey E."/>
            <person name="Roest-Crollius H."/>
            <person name="Braasch I."/>
            <person name="Postlethwait J."/>
            <person name="Robinson-Rechavi M."/>
            <person name="Echchiki A."/>
            <person name="Begum T."/>
            <person name="Montfort J."/>
            <person name="Schartl M."/>
            <person name="Bobe J."/>
            <person name="Guiguen Y."/>
        </authorList>
    </citation>
    <scope>NUCLEOTIDE SEQUENCE [LARGE SCALE GENOMIC DNA]</scope>
    <source>
        <strain evidence="6">M_S1</strain>
        <tissue evidence="6">Blood</tissue>
    </source>
</reference>
<feature type="domain" description="Ig-like" evidence="5">
    <location>
        <begin position="786"/>
        <end position="857"/>
    </location>
</feature>
<evidence type="ECO:0000259" key="5">
    <source>
        <dbReference type="PROSITE" id="PS50835"/>
    </source>
</evidence>
<comment type="caution">
    <text evidence="6">The sequence shown here is derived from an EMBL/GenBank/DDBJ whole genome shotgun (WGS) entry which is preliminary data.</text>
</comment>
<dbReference type="Gene3D" id="2.60.40.10">
    <property type="entry name" value="Immunoglobulins"/>
    <property type="match status" value="7"/>
</dbReference>
<evidence type="ECO:0000313" key="6">
    <source>
        <dbReference type="EMBL" id="KAF4073719.1"/>
    </source>
</evidence>
<dbReference type="InterPro" id="IPR047012">
    <property type="entry name" value="ICAM_VCAM"/>
</dbReference>
<dbReference type="InterPro" id="IPR013768">
    <property type="entry name" value="ICAM_N"/>
</dbReference>
<gene>
    <name evidence="6" type="ORF">AMELA_G00246540</name>
</gene>
<evidence type="ECO:0000256" key="1">
    <source>
        <dbReference type="ARBA" id="ARBA00023157"/>
    </source>
</evidence>
<keyword evidence="4" id="KW-0732">Signal</keyword>
<dbReference type="GO" id="GO:0005178">
    <property type="term" value="F:integrin binding"/>
    <property type="evidence" value="ECO:0007669"/>
    <property type="project" value="InterPro"/>
</dbReference>
<accession>A0A7J5ZVD6</accession>
<evidence type="ECO:0000313" key="7">
    <source>
        <dbReference type="Proteomes" id="UP000593565"/>
    </source>
</evidence>
<dbReference type="SMART" id="SM00408">
    <property type="entry name" value="IGc2"/>
    <property type="match status" value="5"/>
</dbReference>